<evidence type="ECO:0000256" key="1">
    <source>
        <dbReference type="PIRSR" id="PIRSR014972-1"/>
    </source>
</evidence>
<feature type="binding site" evidence="2">
    <location>
        <position position="70"/>
    </location>
    <ligand>
        <name>CoA</name>
        <dbReference type="ChEBI" id="CHEBI:57287"/>
    </ligand>
</feature>
<evidence type="ECO:0000259" key="3">
    <source>
        <dbReference type="Pfam" id="PF22636"/>
    </source>
</evidence>
<evidence type="ECO:0000313" key="5">
    <source>
        <dbReference type="Proteomes" id="UP000186609"/>
    </source>
</evidence>
<keyword evidence="5" id="KW-1185">Reference proteome</keyword>
<sequence length="148" mass="15607">MSTSEPLLQSGAQVAIDQTVTPGDLASEYAVTSGENYPSVLATPAMLALLERACAQLLQPLLKPDQLSVGAAVEITHTAPTAVGETVRAEARFSHLDGRLYWFDVTVRDAAGLIGQGRHARAIVSQTMVSVRAETRRAAPPVPAPATF</sequence>
<reference evidence="4 5" key="1">
    <citation type="submission" date="2017-01" db="EMBL/GenBank/DDBJ databases">
        <authorList>
            <person name="Mah S.A."/>
            <person name="Swanson W.J."/>
            <person name="Moy G.W."/>
            <person name="Vacquier V.D."/>
        </authorList>
    </citation>
    <scope>NUCLEOTIDE SEQUENCE [LARGE SCALE GENOMIC DNA]</scope>
    <source>
        <strain evidence="4 5">DCY110</strain>
    </source>
</reference>
<dbReference type="Pfam" id="PF22636">
    <property type="entry name" value="FlK"/>
    <property type="match status" value="1"/>
</dbReference>
<proteinExistence type="predicted"/>
<feature type="active site" evidence="1">
    <location>
        <position position="51"/>
    </location>
</feature>
<feature type="active site" evidence="1">
    <location>
        <position position="77"/>
    </location>
</feature>
<feature type="active site" evidence="1">
    <location>
        <position position="43"/>
    </location>
</feature>
<name>A0A1P8JU93_9BURK</name>
<feature type="binding site" evidence="2">
    <location>
        <position position="121"/>
    </location>
    <ligand>
        <name>substrate</name>
    </ligand>
</feature>
<dbReference type="PIRSF" id="PIRSF014972">
    <property type="entry name" value="FlK"/>
    <property type="match status" value="1"/>
</dbReference>
<evidence type="ECO:0000313" key="4">
    <source>
        <dbReference type="EMBL" id="APW37317.1"/>
    </source>
</evidence>
<dbReference type="InterPro" id="IPR054485">
    <property type="entry name" value="FlK-like_dom"/>
</dbReference>
<dbReference type="AlphaFoldDB" id="A0A1P8JU93"/>
<feature type="binding site" evidence="2">
    <location>
        <position position="70"/>
    </location>
    <ligand>
        <name>substrate</name>
    </ligand>
</feature>
<evidence type="ECO:0000256" key="2">
    <source>
        <dbReference type="PIRSR" id="PIRSR014972-2"/>
    </source>
</evidence>
<organism evidence="4 5">
    <name type="scientific">Rhodoferax koreensis</name>
    <dbReference type="NCBI Taxonomy" id="1842727"/>
    <lineage>
        <taxon>Bacteria</taxon>
        <taxon>Pseudomonadati</taxon>
        <taxon>Pseudomonadota</taxon>
        <taxon>Betaproteobacteria</taxon>
        <taxon>Burkholderiales</taxon>
        <taxon>Comamonadaceae</taxon>
        <taxon>Rhodoferax</taxon>
    </lineage>
</organism>
<dbReference type="InterPro" id="IPR029069">
    <property type="entry name" value="HotDog_dom_sf"/>
</dbReference>
<dbReference type="InterPro" id="IPR025540">
    <property type="entry name" value="FlK"/>
</dbReference>
<gene>
    <name evidence="4" type="ORF">RD110_09030</name>
</gene>
<accession>A0A1P8JU93</accession>
<dbReference type="SUPFAM" id="SSF54637">
    <property type="entry name" value="Thioesterase/thiol ester dehydrase-isomerase"/>
    <property type="match status" value="1"/>
</dbReference>
<dbReference type="OrthoDB" id="6902891at2"/>
<dbReference type="Proteomes" id="UP000186609">
    <property type="component" value="Chromosome"/>
</dbReference>
<dbReference type="EMBL" id="CP019236">
    <property type="protein sequence ID" value="APW37317.1"/>
    <property type="molecule type" value="Genomic_DNA"/>
</dbReference>
<protein>
    <recommendedName>
        <fullName evidence="3">Fluoroacetyl-CoA-specific thioesterase-like domain-containing protein</fullName>
    </recommendedName>
</protein>
<dbReference type="RefSeq" id="WP_076198717.1">
    <property type="nucleotide sequence ID" value="NZ_CP019236.1"/>
</dbReference>
<dbReference type="Gene3D" id="3.10.129.10">
    <property type="entry name" value="Hotdog Thioesterase"/>
    <property type="match status" value="1"/>
</dbReference>
<dbReference type="STRING" id="1842727.RD110_09030"/>
<feature type="domain" description="Fluoroacetyl-CoA-specific thioesterase-like" evidence="3">
    <location>
        <begin position="32"/>
        <end position="126"/>
    </location>
</feature>
<dbReference type="KEGG" id="rhy:RD110_09030"/>
<dbReference type="PANTHER" id="PTHR36934">
    <property type="entry name" value="BLR0278 PROTEIN"/>
    <property type="match status" value="1"/>
</dbReference>
<dbReference type="PANTHER" id="PTHR36934:SF1">
    <property type="entry name" value="THIOESTERASE DOMAIN-CONTAINING PROTEIN"/>
    <property type="match status" value="1"/>
</dbReference>